<accession>A0A7R9A370</accession>
<feature type="repeat" description="ANK" evidence="3">
    <location>
        <begin position="1046"/>
        <end position="1081"/>
    </location>
</feature>
<dbReference type="CDD" id="cd00882">
    <property type="entry name" value="Ras_like_GTPase"/>
    <property type="match status" value="1"/>
</dbReference>
<sequence>MRLMDGIPKSISGWRALAAYGVAMVVGGKLYIYNKREVAQENVEKRGMQLAIEPLMLAESDRAYLKQIRKNMEEEEKVMADYPGGWEVGKWKNEPVFKTVPKDYWWDPDMRDYYAHTSNWNYFKRLKLTPKRSQEERRKEILQRQKELVETFHIVLVNNQLEESYIFLVLTYSNRFNNANLARKLALEESSDDDTMEERGEVEVESMDTAPIRRRQRRHQDQLMYSEWLIEVPEELEQDWLLVPCPVGKRSLVISSRTECRFFILNSRLAEIPELQELTNANRYRFRPLNWYSCGKEEIRQVLAQPVPFPGELDGLLFYHKQTHYTAGYTPLVGWLKPYMVPELLGVEVPEAYLNQRPNEYDGMTNFLKDYYQNAEERRKVLGASTNEADWHKTPEGSNILKSFTDSRDNCRKGFGVLIEWLAISTGLLEEPTVPPHLDAYSYKVFVVGKVGIGKTATIARLCGRPLPSGHEETPGIALTTTFWPVKLRHRVRIFQLAFWDAGETAARRYDHVLPECKKDADGIVFVFSMTDSASLKELPHLMSKTVEPNRKPVVIVFGTRFDSPNLEVTQRDIKDFEGKWKVPVFPVRNIPSAWSSDLDIIAHPLNILCEQLWLLIAMENVHVNVMGPLEEEELDPGVRIELENLNSCTDEINRLEMELDDANAAFRQILSESTQHLRYLSSKLGSCIEKARPYYKAKDVAKKAQMECQKAAIQFQRANGIHQAAKETISLAEERFLSQKGSWDFDSAWQEMLNHATMKVMEAEKQRAASQREHQETASFFTQAERKVQHLEGRLKRHIVKSKPYFEHKESLERQLQQQKQKIQQLQTAVTVAKQKYADSLQNLECISERIHARRKFAEEGLSSRRVRLDSGDRTTYQFDLETLEGLSHLSSPAISSTVSSDVEDEDEGFDSVSSGAGEDKTDWVQFQNSIQNLTLQMANEGQLSQEEIDAHIQECIRHLGVRNIQTAANSALVYSSASTAADDTGCSSSTDNSAEVEGAVVMPSVVKTIFAEQLCQAILEKDLWCVQAILRLGADVNHLVEEKGGVSAMHLAAGIPGDSGLEIMKTLLTHGGDPNIKSEEGLTPVHIGVIQGREWIVDLLLRNGGNPWIRDNEECDAFTYAKDQPRVIYLLQQQAQFKLQEEDSWDSLTQLRFSKVLPVKTVQSWHGSTSSLTHASCHILTSQDMTGDSTCTLGSMNVTIVEDESVQCQQDKTDPDMLHGGSCLKAKVDFQTSDGEFNRAFIKPLNNFHSISSSIFPEGEGAFSSSLSSLRSCGSVVELVYTDEEEGVVLLERRWPKDIPSVLSSSRLECIVDEVLGLSKGRAHCNASRLSEGNLRYCKMTIQAERPTERSTVSPST</sequence>
<dbReference type="InterPro" id="IPR036770">
    <property type="entry name" value="Ankyrin_rpt-contain_sf"/>
</dbReference>
<comment type="similarity">
    <text evidence="1">Belongs to the SH3BP5 family.</text>
</comment>
<dbReference type="CDD" id="cd09232">
    <property type="entry name" value="Snurportin-1_C"/>
    <property type="match status" value="1"/>
</dbReference>
<dbReference type="GO" id="GO:0003924">
    <property type="term" value="F:GTPase activity"/>
    <property type="evidence" value="ECO:0007669"/>
    <property type="project" value="InterPro"/>
</dbReference>
<evidence type="ECO:0000313" key="7">
    <source>
        <dbReference type="EMBL" id="CAD7246549.1"/>
    </source>
</evidence>
<evidence type="ECO:0000256" key="1">
    <source>
        <dbReference type="ARBA" id="ARBA00007796"/>
    </source>
</evidence>
<dbReference type="InterPro" id="IPR007940">
    <property type="entry name" value="SH3BP5"/>
</dbReference>
<dbReference type="PANTHER" id="PTHR19423:SF1">
    <property type="entry name" value="SH3 DOMAIN-BINDING PROTEIN 5"/>
    <property type="match status" value="1"/>
</dbReference>
<protein>
    <recommendedName>
        <fullName evidence="6">Snurportin-1 m3G cap-binding domain-containing protein</fullName>
    </recommendedName>
</protein>
<feature type="region of interest" description="Disordered" evidence="5">
    <location>
        <begin position="896"/>
        <end position="919"/>
    </location>
</feature>
<feature type="coiled-coil region" evidence="4">
    <location>
        <begin position="810"/>
        <end position="837"/>
    </location>
</feature>
<evidence type="ECO:0000256" key="5">
    <source>
        <dbReference type="SAM" id="MobiDB-lite"/>
    </source>
</evidence>
<reference evidence="7" key="1">
    <citation type="submission" date="2020-11" db="EMBL/GenBank/DDBJ databases">
        <authorList>
            <person name="Tran Van P."/>
        </authorList>
    </citation>
    <scope>NUCLEOTIDE SEQUENCE</scope>
</reference>
<dbReference type="SMART" id="SM00248">
    <property type="entry name" value="ANK"/>
    <property type="match status" value="2"/>
</dbReference>
<dbReference type="Proteomes" id="UP000677054">
    <property type="component" value="Unassembled WGS sequence"/>
</dbReference>
<dbReference type="Gene3D" id="3.40.50.300">
    <property type="entry name" value="P-loop containing nucleotide triphosphate hydrolases"/>
    <property type="match status" value="1"/>
</dbReference>
<name>A0A7R9A370_9CRUS</name>
<dbReference type="EMBL" id="CAJPEV010001164">
    <property type="protein sequence ID" value="CAG0891121.1"/>
    <property type="molecule type" value="Genomic_DNA"/>
</dbReference>
<dbReference type="Pfam" id="PF00071">
    <property type="entry name" value="Ras"/>
    <property type="match status" value="1"/>
</dbReference>
<dbReference type="EMBL" id="LR900681">
    <property type="protein sequence ID" value="CAD7246549.1"/>
    <property type="molecule type" value="Genomic_DNA"/>
</dbReference>
<dbReference type="GO" id="GO:0035556">
    <property type="term" value="P:intracellular signal transduction"/>
    <property type="evidence" value="ECO:0007669"/>
    <property type="project" value="InterPro"/>
</dbReference>
<evidence type="ECO:0000256" key="3">
    <source>
        <dbReference type="PROSITE-ProRule" id="PRU00023"/>
    </source>
</evidence>
<dbReference type="Gene3D" id="3.30.470.30">
    <property type="entry name" value="DNA ligase/mRNA capping enzyme"/>
    <property type="match status" value="2"/>
</dbReference>
<dbReference type="PANTHER" id="PTHR19423">
    <property type="entry name" value="SH3 DOMAIN-BINDING PROTEIN 5"/>
    <property type="match status" value="1"/>
</dbReference>
<organism evidence="7">
    <name type="scientific">Darwinula stevensoni</name>
    <dbReference type="NCBI Taxonomy" id="69355"/>
    <lineage>
        <taxon>Eukaryota</taxon>
        <taxon>Metazoa</taxon>
        <taxon>Ecdysozoa</taxon>
        <taxon>Arthropoda</taxon>
        <taxon>Crustacea</taxon>
        <taxon>Oligostraca</taxon>
        <taxon>Ostracoda</taxon>
        <taxon>Podocopa</taxon>
        <taxon>Podocopida</taxon>
        <taxon>Darwinulocopina</taxon>
        <taxon>Darwinuloidea</taxon>
        <taxon>Darwinulidae</taxon>
        <taxon>Darwinula</taxon>
    </lineage>
</organism>
<dbReference type="SUPFAM" id="SSF48403">
    <property type="entry name" value="Ankyrin repeat"/>
    <property type="match status" value="1"/>
</dbReference>
<keyword evidence="8" id="KW-1185">Reference proteome</keyword>
<dbReference type="PROSITE" id="PS50088">
    <property type="entry name" value="ANK_REPEAT"/>
    <property type="match status" value="2"/>
</dbReference>
<feature type="coiled-coil region" evidence="4">
    <location>
        <begin position="639"/>
        <end position="673"/>
    </location>
</feature>
<dbReference type="InterPro" id="IPR009346">
    <property type="entry name" value="GRIM-19"/>
</dbReference>
<dbReference type="Pfam" id="PF06212">
    <property type="entry name" value="GRIM-19"/>
    <property type="match status" value="1"/>
</dbReference>
<dbReference type="SUPFAM" id="SSF52540">
    <property type="entry name" value="P-loop containing nucleoside triphosphate hydrolases"/>
    <property type="match status" value="1"/>
</dbReference>
<keyword evidence="2 4" id="KW-0175">Coiled coil</keyword>
<dbReference type="Pfam" id="PF05276">
    <property type="entry name" value="SH3BP5"/>
    <property type="match status" value="1"/>
</dbReference>
<dbReference type="PROSITE" id="PS50297">
    <property type="entry name" value="ANK_REP_REGION"/>
    <property type="match status" value="1"/>
</dbReference>
<feature type="domain" description="Snurportin-1 m3G cap-binding" evidence="6">
    <location>
        <begin position="254"/>
        <end position="338"/>
    </location>
</feature>
<evidence type="ECO:0000313" key="8">
    <source>
        <dbReference type="Proteomes" id="UP000677054"/>
    </source>
</evidence>
<proteinExistence type="inferred from homology"/>
<dbReference type="OrthoDB" id="446789at2759"/>
<dbReference type="GO" id="GO:0004860">
    <property type="term" value="F:protein kinase inhibitor activity"/>
    <property type="evidence" value="ECO:0007669"/>
    <property type="project" value="TreeGrafter"/>
</dbReference>
<dbReference type="InterPro" id="IPR001806">
    <property type="entry name" value="Small_GTPase"/>
</dbReference>
<dbReference type="InterPro" id="IPR047857">
    <property type="entry name" value="Snurportin1_C"/>
</dbReference>
<dbReference type="Gene3D" id="1.25.40.20">
    <property type="entry name" value="Ankyrin repeat-containing domain"/>
    <property type="match status" value="1"/>
</dbReference>
<evidence type="ECO:0000256" key="2">
    <source>
        <dbReference type="ARBA" id="ARBA00023054"/>
    </source>
</evidence>
<gene>
    <name evidence="7" type="ORF">DSTB1V02_LOCUS6397</name>
</gene>
<dbReference type="GO" id="GO:0005737">
    <property type="term" value="C:cytoplasm"/>
    <property type="evidence" value="ECO:0007669"/>
    <property type="project" value="TreeGrafter"/>
</dbReference>
<evidence type="ECO:0000256" key="4">
    <source>
        <dbReference type="SAM" id="Coils"/>
    </source>
</evidence>
<keyword evidence="3" id="KW-0040">ANK repeat</keyword>
<feature type="repeat" description="ANK" evidence="3">
    <location>
        <begin position="1082"/>
        <end position="1114"/>
    </location>
</feature>
<dbReference type="InterPro" id="IPR027417">
    <property type="entry name" value="P-loop_NTPase"/>
</dbReference>
<dbReference type="Pfam" id="PF21974">
    <property type="entry name" value="SPN1_m3Gcap_bd"/>
    <property type="match status" value="1"/>
</dbReference>
<dbReference type="GO" id="GO:0005525">
    <property type="term" value="F:GTP binding"/>
    <property type="evidence" value="ECO:0007669"/>
    <property type="project" value="InterPro"/>
</dbReference>
<dbReference type="InterPro" id="IPR002110">
    <property type="entry name" value="Ankyrin_rpt"/>
</dbReference>
<evidence type="ECO:0000259" key="6">
    <source>
        <dbReference type="Pfam" id="PF21974"/>
    </source>
</evidence>
<dbReference type="Pfam" id="PF12796">
    <property type="entry name" value="Ank_2"/>
    <property type="match status" value="1"/>
</dbReference>